<sequence length="272" mass="30650">MSELMAIHLVPSPNSRDSLAHDLKRLGVDKGMILMVHSSLSSLGWVSGGPVAVVQALMDVVTPSGTIVMPTHTGDYSEPSYWENPPVPEEWWPIIRNSMPVFDPMVTPTRGMGKIVEVFRSWPGVKRSAHPQVSFAAWGAYADQIVENHSLDYGMGEDSPLRKMYDLDSWILLLGVGYDNNTSFHLAEYRMPDVKKTTNGAPVLENGERVWKTFMDIELDTEPFSDIGRDFEKERNVLIGRIGIAETRLFKQREAVDFAVKWLSERKRSNLT</sequence>
<organism evidence="5 6">
    <name type="scientific">Candidatus Carbonibacillus altaicus</name>
    <dbReference type="NCBI Taxonomy" id="2163959"/>
    <lineage>
        <taxon>Bacteria</taxon>
        <taxon>Bacillati</taxon>
        <taxon>Bacillota</taxon>
        <taxon>Bacilli</taxon>
        <taxon>Bacillales</taxon>
        <taxon>Candidatus Carbonibacillus</taxon>
    </lineage>
</organism>
<dbReference type="GO" id="GO:0046677">
    <property type="term" value="P:response to antibiotic"/>
    <property type="evidence" value="ECO:0007669"/>
    <property type="project" value="UniProtKB-KW"/>
</dbReference>
<evidence type="ECO:0000256" key="3">
    <source>
        <dbReference type="ARBA" id="ARBA00023315"/>
    </source>
</evidence>
<dbReference type="InterPro" id="IPR003679">
    <property type="entry name" value="Amioglycoside_AcTrfase"/>
</dbReference>
<dbReference type="AlphaFoldDB" id="A0A2R6XYR2"/>
<evidence type="ECO:0000313" key="5">
    <source>
        <dbReference type="EMBL" id="PTQ55564.1"/>
    </source>
</evidence>
<dbReference type="Proteomes" id="UP000244338">
    <property type="component" value="Unassembled WGS sequence"/>
</dbReference>
<comment type="similarity">
    <text evidence="1 4">Belongs to the antibiotic N-acetyltransferase family.</text>
</comment>
<evidence type="ECO:0000256" key="1">
    <source>
        <dbReference type="ARBA" id="ARBA00006383"/>
    </source>
</evidence>
<comment type="catalytic activity">
    <reaction evidence="4">
        <text>a 2-deoxystreptamine antibiotic + acetyl-CoA = an N(3)-acetyl-2-deoxystreptamine antibiotic + CoA + H(+)</text>
        <dbReference type="Rhea" id="RHEA:12665"/>
        <dbReference type="ChEBI" id="CHEBI:15378"/>
        <dbReference type="ChEBI" id="CHEBI:57287"/>
        <dbReference type="ChEBI" id="CHEBI:57288"/>
        <dbReference type="ChEBI" id="CHEBI:57921"/>
        <dbReference type="ChEBI" id="CHEBI:77452"/>
        <dbReference type="EC" id="2.3.1.81"/>
    </reaction>
</comment>
<dbReference type="PANTHER" id="PTHR11104">
    <property type="entry name" value="AMINOGLYCOSIDE N3-ACETYLTRANSFERASE"/>
    <property type="match status" value="1"/>
</dbReference>
<name>A0A2R6XYR2_9BACL</name>
<dbReference type="PANTHER" id="PTHR11104:SF0">
    <property type="entry name" value="SPBETA PROPHAGE-DERIVED AMINOGLYCOSIDE N(3')-ACETYLTRANSFERASE-LIKE PROTEIN YOKD"/>
    <property type="match status" value="1"/>
</dbReference>
<evidence type="ECO:0000313" key="6">
    <source>
        <dbReference type="Proteomes" id="UP000244338"/>
    </source>
</evidence>
<gene>
    <name evidence="5" type="ORF">BSOLF_1886</name>
</gene>
<keyword evidence="4" id="KW-0046">Antibiotic resistance</keyword>
<proteinExistence type="inferred from homology"/>
<dbReference type="Pfam" id="PF02522">
    <property type="entry name" value="Antibiotic_NAT"/>
    <property type="match status" value="1"/>
</dbReference>
<reference evidence="6" key="1">
    <citation type="journal article" date="2018" name="Sci. Rep.">
        <title>Lignite coal burning seam in the remote Altai Mountains harbors a hydrogen-driven thermophilic microbial community.</title>
        <authorList>
            <person name="Kadnikov V.V."/>
            <person name="Mardanov A.V."/>
            <person name="Ivasenko D.A."/>
            <person name="Antsiferov D.V."/>
            <person name="Beletsky A.V."/>
            <person name="Karnachuk O.V."/>
            <person name="Ravin N.V."/>
        </authorList>
    </citation>
    <scope>NUCLEOTIDE SEQUENCE [LARGE SCALE GENOMIC DNA]</scope>
</reference>
<comment type="caution">
    <text evidence="5">The sequence shown here is derived from an EMBL/GenBank/DDBJ whole genome shotgun (WGS) entry which is preliminary data.</text>
</comment>
<dbReference type="SUPFAM" id="SSF110710">
    <property type="entry name" value="TTHA0583/YokD-like"/>
    <property type="match status" value="1"/>
</dbReference>
<dbReference type="EC" id="2.3.1.-" evidence="4"/>
<accession>A0A2R6XYR2</accession>
<dbReference type="InterPro" id="IPR028345">
    <property type="entry name" value="Antibiotic_NAT-like"/>
</dbReference>
<evidence type="ECO:0000256" key="2">
    <source>
        <dbReference type="ARBA" id="ARBA00022679"/>
    </source>
</evidence>
<protein>
    <recommendedName>
        <fullName evidence="4">Aminoglycoside N(3)-acetyltransferase</fullName>
        <ecNumber evidence="4">2.3.1.-</ecNumber>
    </recommendedName>
</protein>
<dbReference type="GO" id="GO:0046353">
    <property type="term" value="F:aminoglycoside 3-N-acetyltransferase activity"/>
    <property type="evidence" value="ECO:0007669"/>
    <property type="project" value="UniProtKB-EC"/>
</dbReference>
<keyword evidence="2 4" id="KW-0808">Transferase</keyword>
<dbReference type="EMBL" id="PEBX01000098">
    <property type="protein sequence ID" value="PTQ55564.1"/>
    <property type="molecule type" value="Genomic_DNA"/>
</dbReference>
<evidence type="ECO:0000256" key="4">
    <source>
        <dbReference type="RuleBase" id="RU365031"/>
    </source>
</evidence>
<keyword evidence="3 4" id="KW-0012">Acyltransferase</keyword>